<dbReference type="EMBL" id="BKZW01000001">
    <property type="protein sequence ID" value="GER86562.1"/>
    <property type="molecule type" value="Genomic_DNA"/>
</dbReference>
<comment type="caution">
    <text evidence="2">The sequence shown here is derived from an EMBL/GenBank/DDBJ whole genome shotgun (WGS) entry which is preliminary data.</text>
</comment>
<feature type="region of interest" description="Disordered" evidence="1">
    <location>
        <begin position="51"/>
        <end position="76"/>
    </location>
</feature>
<evidence type="ECO:0000313" key="3">
    <source>
        <dbReference type="Proteomes" id="UP000326912"/>
    </source>
</evidence>
<organism evidence="2 3">
    <name type="scientific">Dictyobacter vulcani</name>
    <dbReference type="NCBI Taxonomy" id="2607529"/>
    <lineage>
        <taxon>Bacteria</taxon>
        <taxon>Bacillati</taxon>
        <taxon>Chloroflexota</taxon>
        <taxon>Ktedonobacteria</taxon>
        <taxon>Ktedonobacterales</taxon>
        <taxon>Dictyobacteraceae</taxon>
        <taxon>Dictyobacter</taxon>
    </lineage>
</organism>
<evidence type="ECO:0000256" key="1">
    <source>
        <dbReference type="SAM" id="MobiDB-lite"/>
    </source>
</evidence>
<gene>
    <name evidence="2" type="ORF">KDW_07240</name>
</gene>
<protein>
    <submittedName>
        <fullName evidence="2">Uncharacterized protein</fullName>
    </submittedName>
</protein>
<reference evidence="2 3" key="1">
    <citation type="submission" date="2019-10" db="EMBL/GenBank/DDBJ databases">
        <title>Dictyobacter vulcani sp. nov., within the class Ktedonobacteria, isolated from soil of volcanic Mt. Zao.</title>
        <authorList>
            <person name="Zheng Y."/>
            <person name="Wang C.M."/>
            <person name="Sakai Y."/>
            <person name="Abe K."/>
            <person name="Yokota A."/>
            <person name="Yabe S."/>
        </authorList>
    </citation>
    <scope>NUCLEOTIDE SEQUENCE [LARGE SCALE GENOMIC DNA]</scope>
    <source>
        <strain evidence="2 3">W12</strain>
    </source>
</reference>
<dbReference type="AlphaFoldDB" id="A0A5J4KI18"/>
<dbReference type="InterPro" id="IPR036280">
    <property type="entry name" value="Multihaem_cyt_sf"/>
</dbReference>
<dbReference type="RefSeq" id="WP_151754670.1">
    <property type="nucleotide sequence ID" value="NZ_BKZW01000001.1"/>
</dbReference>
<evidence type="ECO:0000313" key="2">
    <source>
        <dbReference type="EMBL" id="GER86562.1"/>
    </source>
</evidence>
<dbReference type="SUPFAM" id="SSF48695">
    <property type="entry name" value="Multiheme cytochromes"/>
    <property type="match status" value="1"/>
</dbReference>
<name>A0A5J4KI18_9CHLR</name>
<accession>A0A5J4KI18</accession>
<keyword evidence="3" id="KW-1185">Reference proteome</keyword>
<dbReference type="Proteomes" id="UP000326912">
    <property type="component" value="Unassembled WGS sequence"/>
</dbReference>
<sequence length="369" mass="43941">MEENNQGKICAQCHHEKLRATHFYRTKNGKDGYMKMCKDCYNANKEETARRSRLEMEHRQQEREKQQQDLEAQRLRREEREQQIELRRQEQAAWLTEQPARKCIACHQIKDAADFGYSELIPDPRGNWGPRLHQRCKTCHKKYQDKNLIPCVLCSQAIKSPMGYFDGYRLDGGGTRIFLCCKDCEENFYALPMHKIQFYIRARVNLLFPYPQVVYAEVDPLTHQIRYIGRTGHAKRRHSEHKRNIHQVQPLLRHFDHETEEYTDMPWTSRANWMFELKQQGKEPLQRILLDLPTPAYIIEYEQRYILHSIQQGWPILNHEAVLTSLSQKVKSASIDFLQASFDDLINDGWFSKRGIEAFIRERYPTNKL</sequence>
<proteinExistence type="predicted"/>